<dbReference type="EMBL" id="SNXW01000008">
    <property type="protein sequence ID" value="TDP81354.1"/>
    <property type="molecule type" value="Genomic_DNA"/>
</dbReference>
<keyword evidence="3 7" id="KW-0812">Transmembrane</keyword>
<keyword evidence="4 7" id="KW-1133">Transmembrane helix</keyword>
<dbReference type="InterPro" id="IPR005598">
    <property type="entry name" value="ATP_synth_I"/>
</dbReference>
<evidence type="ECO:0000256" key="3">
    <source>
        <dbReference type="ARBA" id="ARBA00022692"/>
    </source>
</evidence>
<evidence type="ECO:0000256" key="4">
    <source>
        <dbReference type="ARBA" id="ARBA00022989"/>
    </source>
</evidence>
<feature type="transmembrane region" description="Helical" evidence="7">
    <location>
        <begin position="61"/>
        <end position="82"/>
    </location>
</feature>
<protein>
    <submittedName>
        <fullName evidence="8">ATP synthase protein I</fullName>
    </submittedName>
</protein>
<keyword evidence="5 7" id="KW-0472">Membrane</keyword>
<comment type="caution">
    <text evidence="8">The sequence shown here is derived from an EMBL/GenBank/DDBJ whole genome shotgun (WGS) entry which is preliminary data.</text>
</comment>
<gene>
    <name evidence="8" type="ORF">EV672_108139</name>
</gene>
<feature type="transmembrane region" description="Helical" evidence="7">
    <location>
        <begin position="88"/>
        <end position="111"/>
    </location>
</feature>
<feature type="region of interest" description="Disordered" evidence="6">
    <location>
        <begin position="1"/>
        <end position="31"/>
    </location>
</feature>
<organism evidence="8 9">
    <name type="scientific">Aquabacterium commune</name>
    <dbReference type="NCBI Taxonomy" id="70586"/>
    <lineage>
        <taxon>Bacteria</taxon>
        <taxon>Pseudomonadati</taxon>
        <taxon>Pseudomonadota</taxon>
        <taxon>Betaproteobacteria</taxon>
        <taxon>Burkholderiales</taxon>
        <taxon>Aquabacterium</taxon>
    </lineage>
</organism>
<dbReference type="Proteomes" id="UP000294593">
    <property type="component" value="Unassembled WGS sequence"/>
</dbReference>
<evidence type="ECO:0000256" key="1">
    <source>
        <dbReference type="ARBA" id="ARBA00004651"/>
    </source>
</evidence>
<dbReference type="AlphaFoldDB" id="A0A4R6R6D8"/>
<name>A0A4R6R6D8_9BURK</name>
<accession>A0A4R6R6D8</accession>
<keyword evidence="2" id="KW-1003">Cell membrane</keyword>
<reference evidence="8 9" key="1">
    <citation type="submission" date="2019-03" db="EMBL/GenBank/DDBJ databases">
        <title>Genomic Encyclopedia of Type Strains, Phase IV (KMG-IV): sequencing the most valuable type-strain genomes for metagenomic binning, comparative biology and taxonomic classification.</title>
        <authorList>
            <person name="Goeker M."/>
        </authorList>
    </citation>
    <scope>NUCLEOTIDE SEQUENCE [LARGE SCALE GENOMIC DNA]</scope>
    <source>
        <strain evidence="8 9">DSM 11901</strain>
    </source>
</reference>
<dbReference type="Pfam" id="PF03899">
    <property type="entry name" value="ATP-synt_I"/>
    <property type="match status" value="1"/>
</dbReference>
<proteinExistence type="predicted"/>
<evidence type="ECO:0000313" key="9">
    <source>
        <dbReference type="Proteomes" id="UP000294593"/>
    </source>
</evidence>
<evidence type="ECO:0000256" key="7">
    <source>
        <dbReference type="SAM" id="Phobius"/>
    </source>
</evidence>
<dbReference type="GO" id="GO:0005886">
    <property type="term" value="C:plasma membrane"/>
    <property type="evidence" value="ECO:0007669"/>
    <property type="project" value="UniProtKB-SubCell"/>
</dbReference>
<evidence type="ECO:0000256" key="5">
    <source>
        <dbReference type="ARBA" id="ARBA00023136"/>
    </source>
</evidence>
<sequence length="181" mass="19413">MKSLPSSESHKASKSLRRQEEQKAQDSGYDSFWGEDADLPISSLTRTEAQALVAKHPSMTVWQALASQALFGVLVALIWGLLSRSPASLMSALYGVAVAVVPSGLMAYGVFGRRAARGAGGVGGLLVWEILKLLMVGAMLAMAPVWIVPLDWVALLVTLVLSLKMVGVALLIWQRRAKNNV</sequence>
<feature type="transmembrane region" description="Helical" evidence="7">
    <location>
        <begin position="152"/>
        <end position="173"/>
    </location>
</feature>
<evidence type="ECO:0000256" key="2">
    <source>
        <dbReference type="ARBA" id="ARBA00022475"/>
    </source>
</evidence>
<keyword evidence="9" id="KW-1185">Reference proteome</keyword>
<feature type="transmembrane region" description="Helical" evidence="7">
    <location>
        <begin position="123"/>
        <end position="146"/>
    </location>
</feature>
<evidence type="ECO:0000256" key="6">
    <source>
        <dbReference type="SAM" id="MobiDB-lite"/>
    </source>
</evidence>
<evidence type="ECO:0000313" key="8">
    <source>
        <dbReference type="EMBL" id="TDP81354.1"/>
    </source>
</evidence>
<comment type="subcellular location">
    <subcellularLocation>
        <location evidence="1">Cell membrane</location>
        <topology evidence="1">Multi-pass membrane protein</topology>
    </subcellularLocation>
</comment>